<dbReference type="GO" id="GO:0015369">
    <property type="term" value="F:calcium:proton antiporter activity"/>
    <property type="evidence" value="ECO:0007669"/>
    <property type="project" value="TreeGrafter"/>
</dbReference>
<dbReference type="Pfam" id="PF01699">
    <property type="entry name" value="Na_Ca_ex"/>
    <property type="match status" value="1"/>
</dbReference>
<feature type="signal peptide" evidence="10">
    <location>
        <begin position="1"/>
        <end position="24"/>
    </location>
</feature>
<keyword evidence="8 9" id="KW-0472">Membrane</keyword>
<comment type="subcellular location">
    <subcellularLocation>
        <location evidence="1">Endomembrane system</location>
        <topology evidence="1">Multi-pass membrane protein</topology>
    </subcellularLocation>
</comment>
<dbReference type="PROSITE" id="PS00018">
    <property type="entry name" value="EF_HAND_1"/>
    <property type="match status" value="4"/>
</dbReference>
<accession>A0A2G5ET97</accession>
<dbReference type="GO" id="GO:0016020">
    <property type="term" value="C:membrane"/>
    <property type="evidence" value="ECO:0007669"/>
    <property type="project" value="InterPro"/>
</dbReference>
<dbReference type="Pfam" id="PF13499">
    <property type="entry name" value="EF-hand_7"/>
    <property type="match status" value="1"/>
</dbReference>
<feature type="transmembrane region" description="Helical" evidence="9">
    <location>
        <begin position="150"/>
        <end position="178"/>
    </location>
</feature>
<feature type="transmembrane region" description="Helical" evidence="9">
    <location>
        <begin position="118"/>
        <end position="138"/>
    </location>
</feature>
<evidence type="ECO:0000256" key="4">
    <source>
        <dbReference type="ARBA" id="ARBA00022692"/>
    </source>
</evidence>
<dbReference type="PANTHER" id="PTHR31503:SF79">
    <property type="entry name" value="CALCIUM-BINDING EF-HAND PROTEIN"/>
    <property type="match status" value="1"/>
</dbReference>
<evidence type="ECO:0000256" key="10">
    <source>
        <dbReference type="SAM" id="SignalP"/>
    </source>
</evidence>
<feature type="transmembrane region" description="Helical" evidence="9">
    <location>
        <begin position="224"/>
        <end position="245"/>
    </location>
</feature>
<dbReference type="GO" id="GO:0005509">
    <property type="term" value="F:calcium ion binding"/>
    <property type="evidence" value="ECO:0007669"/>
    <property type="project" value="InterPro"/>
</dbReference>
<keyword evidence="10" id="KW-0732">Signal</keyword>
<proteinExistence type="predicted"/>
<dbReference type="PROSITE" id="PS50222">
    <property type="entry name" value="EF_HAND_2"/>
    <property type="match status" value="3"/>
</dbReference>
<evidence type="ECO:0000256" key="2">
    <source>
        <dbReference type="ARBA" id="ARBA00022448"/>
    </source>
</evidence>
<dbReference type="Proteomes" id="UP000230069">
    <property type="component" value="Unassembled WGS sequence"/>
</dbReference>
<gene>
    <name evidence="12" type="ORF">AQUCO_00400083v1</name>
</gene>
<dbReference type="InterPro" id="IPR011992">
    <property type="entry name" value="EF-hand-dom_pair"/>
</dbReference>
<dbReference type="InterPro" id="IPR004837">
    <property type="entry name" value="NaCa_Exmemb"/>
</dbReference>
<evidence type="ECO:0000256" key="9">
    <source>
        <dbReference type="SAM" id="Phobius"/>
    </source>
</evidence>
<feature type="transmembrane region" description="Helical" evidence="9">
    <location>
        <begin position="682"/>
        <end position="702"/>
    </location>
</feature>
<dbReference type="PANTHER" id="PTHR31503">
    <property type="entry name" value="VACUOLAR CALCIUM ION TRANSPORTER"/>
    <property type="match status" value="1"/>
</dbReference>
<dbReference type="InterPro" id="IPR004713">
    <property type="entry name" value="CaH_exchang"/>
</dbReference>
<dbReference type="GO" id="GO:0006874">
    <property type="term" value="P:intracellular calcium ion homeostasis"/>
    <property type="evidence" value="ECO:0007669"/>
    <property type="project" value="TreeGrafter"/>
</dbReference>
<dbReference type="Gene3D" id="1.10.238.10">
    <property type="entry name" value="EF-hand"/>
    <property type="match status" value="2"/>
</dbReference>
<dbReference type="SMART" id="SM00054">
    <property type="entry name" value="EFh"/>
    <property type="match status" value="4"/>
</dbReference>
<dbReference type="InterPro" id="IPR002048">
    <property type="entry name" value="EF_hand_dom"/>
</dbReference>
<evidence type="ECO:0000313" key="12">
    <source>
        <dbReference type="EMBL" id="PIA58973.1"/>
    </source>
</evidence>
<reference evidence="12 13" key="1">
    <citation type="submission" date="2017-09" db="EMBL/GenBank/DDBJ databases">
        <title>WGS assembly of Aquilegia coerulea Goldsmith.</title>
        <authorList>
            <person name="Hodges S."/>
            <person name="Kramer E."/>
            <person name="Nordborg M."/>
            <person name="Tomkins J."/>
            <person name="Borevitz J."/>
            <person name="Derieg N."/>
            <person name="Yan J."/>
            <person name="Mihaltcheva S."/>
            <person name="Hayes R.D."/>
            <person name="Rokhsar D."/>
        </authorList>
    </citation>
    <scope>NUCLEOTIDE SEQUENCE [LARGE SCALE GENOMIC DNA]</scope>
    <source>
        <strain evidence="13">cv. Goldsmith</strain>
    </source>
</reference>
<name>A0A2G5ET97_AQUCA</name>
<feature type="chain" id="PRO_5013592794" description="EF-hand domain-containing protein" evidence="10">
    <location>
        <begin position="25"/>
        <end position="709"/>
    </location>
</feature>
<feature type="transmembrane region" description="Helical" evidence="9">
    <location>
        <begin position="581"/>
        <end position="601"/>
    </location>
</feature>
<keyword evidence="4 9" id="KW-0812">Transmembrane</keyword>
<feature type="domain" description="EF-hand" evidence="11">
    <location>
        <begin position="316"/>
        <end position="351"/>
    </location>
</feature>
<keyword evidence="6 9" id="KW-1133">Transmembrane helix</keyword>
<feature type="transmembrane region" description="Helical" evidence="9">
    <location>
        <begin position="257"/>
        <end position="276"/>
    </location>
</feature>
<feature type="transmembrane region" description="Helical" evidence="9">
    <location>
        <begin position="660"/>
        <end position="677"/>
    </location>
</feature>
<dbReference type="InParanoid" id="A0A2G5ET97"/>
<feature type="domain" description="EF-hand" evidence="11">
    <location>
        <begin position="482"/>
        <end position="517"/>
    </location>
</feature>
<dbReference type="InterPro" id="IPR018247">
    <property type="entry name" value="EF_Hand_1_Ca_BS"/>
</dbReference>
<keyword evidence="13" id="KW-1185">Reference proteome</keyword>
<evidence type="ECO:0000256" key="5">
    <source>
        <dbReference type="ARBA" id="ARBA00022837"/>
    </source>
</evidence>
<keyword evidence="2" id="KW-0813">Transport</keyword>
<organism evidence="12 13">
    <name type="scientific">Aquilegia coerulea</name>
    <name type="common">Rocky mountain columbine</name>
    <dbReference type="NCBI Taxonomy" id="218851"/>
    <lineage>
        <taxon>Eukaryota</taxon>
        <taxon>Viridiplantae</taxon>
        <taxon>Streptophyta</taxon>
        <taxon>Embryophyta</taxon>
        <taxon>Tracheophyta</taxon>
        <taxon>Spermatophyta</taxon>
        <taxon>Magnoliopsida</taxon>
        <taxon>Ranunculales</taxon>
        <taxon>Ranunculaceae</taxon>
        <taxon>Thalictroideae</taxon>
        <taxon>Aquilegia</taxon>
    </lineage>
</organism>
<keyword evidence="5" id="KW-0106">Calcium</keyword>
<evidence type="ECO:0000256" key="8">
    <source>
        <dbReference type="ARBA" id="ARBA00023136"/>
    </source>
</evidence>
<evidence type="ECO:0000259" key="11">
    <source>
        <dbReference type="PROSITE" id="PS50222"/>
    </source>
</evidence>
<evidence type="ECO:0000256" key="6">
    <source>
        <dbReference type="ARBA" id="ARBA00022989"/>
    </source>
</evidence>
<dbReference type="EMBL" id="KZ305021">
    <property type="protein sequence ID" value="PIA58973.1"/>
    <property type="molecule type" value="Genomic_DNA"/>
</dbReference>
<evidence type="ECO:0000256" key="7">
    <source>
        <dbReference type="ARBA" id="ARBA00023065"/>
    </source>
</evidence>
<dbReference type="OrthoDB" id="26525at2759"/>
<dbReference type="CDD" id="cd00051">
    <property type="entry name" value="EFh"/>
    <property type="match status" value="2"/>
</dbReference>
<evidence type="ECO:0000256" key="3">
    <source>
        <dbReference type="ARBA" id="ARBA00022449"/>
    </source>
</evidence>
<evidence type="ECO:0000313" key="13">
    <source>
        <dbReference type="Proteomes" id="UP000230069"/>
    </source>
</evidence>
<evidence type="ECO:0000256" key="1">
    <source>
        <dbReference type="ARBA" id="ARBA00004127"/>
    </source>
</evidence>
<dbReference type="SUPFAM" id="SSF47473">
    <property type="entry name" value="EF-hand"/>
    <property type="match status" value="1"/>
</dbReference>
<sequence length="709" mass="80664">MKKGAIFAGFLLLFLLQLTRKGESRYLGFYNSSFVSVSDGLNDIIHDDDHHDQLPHLELLKPLESSEECVHMYGFLPCTNNLLGNLYQIIVYEYFLFLGERYVSCGSDLVFTIWGPGYFGASFFHILGSLPQAIIVIVSGMSKSKEMAQLHVMTGVGSLAGSTIFVLTFLWGTCLYFGKLELPSISESKTTDSKKSTSQDLSFRKQLWSSLTGTGVTIDPETIITAWIMLTSLVPFIILQISIIFKLHSLMRHIITLVAFIVSVAFLLSYFCYQIFKPWIQKRRLEFVMNEHLLHEFLKHIQKLAEGKLLTSQGAPNLEVIRSLFQNFDLDKNKDLTHDELDKIIREIWTEELHHKGEQAIMKDLDMNGNDIICEEEFVTGLTKRLLLSKHQGKCFFNKSTLDDLFKQIKTRYERNKHLISEISKHAQDSGLGNLLTDEGELNVTVAKRLFNEFDLDNDKCISLMELRTAIQGIKFEQTGSSQEEVLAHLMEELDKNDDKVIDENEFVNAFSKLLGSKTTMDDIYLEVWKKTEELFDEKEQRELNNLDSVKKWATPISLLLLGTFILSLSSQPLVGSVQQFSKAAGIPSFFVSFVIIPLATNTRRAKSIIASANKKKRRMTFLAFSEIYGSAFMNNILGLSLLLAIIYFRGLAWDFSAEVLVIVIVATIMGLIGCLFSRIPLWTCFIAYLLYPLSLAFVYVLNNFYGWL</sequence>
<feature type="domain" description="EF-hand" evidence="11">
    <location>
        <begin position="442"/>
        <end position="477"/>
    </location>
</feature>
<keyword evidence="7" id="KW-0406">Ion transport</keyword>
<feature type="transmembrane region" description="Helical" evidence="9">
    <location>
        <begin position="622"/>
        <end position="648"/>
    </location>
</feature>
<dbReference type="AlphaFoldDB" id="A0A2G5ET97"/>
<dbReference type="GO" id="GO:0012505">
    <property type="term" value="C:endomembrane system"/>
    <property type="evidence" value="ECO:0007669"/>
    <property type="project" value="UniProtKB-SubCell"/>
</dbReference>
<keyword evidence="3" id="KW-0050">Antiport</keyword>
<protein>
    <recommendedName>
        <fullName evidence="11">EF-hand domain-containing protein</fullName>
    </recommendedName>
</protein>